<comment type="caution">
    <text evidence="2">The sequence shown here is derived from an EMBL/GenBank/DDBJ whole genome shotgun (WGS) entry which is preliminary data.</text>
</comment>
<sequence>MRDARDYEWRRPHSSSSSSSSSRREECPYNACGNRVCRQRLRRSTDGRHFISASRGMPRSYVQPIALEPKYII</sequence>
<name>A0ABD2X4Y5_9HYME</name>
<evidence type="ECO:0008006" key="4">
    <source>
        <dbReference type="Google" id="ProtNLM"/>
    </source>
</evidence>
<feature type="compositionally biased region" description="Basic and acidic residues" evidence="1">
    <location>
        <begin position="1"/>
        <end position="11"/>
    </location>
</feature>
<protein>
    <recommendedName>
        <fullName evidence="4">Post-SET domain-containing protein</fullName>
    </recommendedName>
</protein>
<feature type="region of interest" description="Disordered" evidence="1">
    <location>
        <begin position="1"/>
        <end position="28"/>
    </location>
</feature>
<gene>
    <name evidence="2" type="ORF">TKK_006655</name>
</gene>
<dbReference type="EMBL" id="JBJJXI010000054">
    <property type="protein sequence ID" value="KAL3400038.1"/>
    <property type="molecule type" value="Genomic_DNA"/>
</dbReference>
<keyword evidence="3" id="KW-1185">Reference proteome</keyword>
<evidence type="ECO:0000313" key="3">
    <source>
        <dbReference type="Proteomes" id="UP001627154"/>
    </source>
</evidence>
<accession>A0ABD2X4Y5</accession>
<organism evidence="2 3">
    <name type="scientific">Trichogramma kaykai</name>
    <dbReference type="NCBI Taxonomy" id="54128"/>
    <lineage>
        <taxon>Eukaryota</taxon>
        <taxon>Metazoa</taxon>
        <taxon>Ecdysozoa</taxon>
        <taxon>Arthropoda</taxon>
        <taxon>Hexapoda</taxon>
        <taxon>Insecta</taxon>
        <taxon>Pterygota</taxon>
        <taxon>Neoptera</taxon>
        <taxon>Endopterygota</taxon>
        <taxon>Hymenoptera</taxon>
        <taxon>Apocrita</taxon>
        <taxon>Proctotrupomorpha</taxon>
        <taxon>Chalcidoidea</taxon>
        <taxon>Trichogrammatidae</taxon>
        <taxon>Trichogramma</taxon>
    </lineage>
</organism>
<dbReference type="Proteomes" id="UP001627154">
    <property type="component" value="Unassembled WGS sequence"/>
</dbReference>
<proteinExistence type="predicted"/>
<evidence type="ECO:0000256" key="1">
    <source>
        <dbReference type="SAM" id="MobiDB-lite"/>
    </source>
</evidence>
<reference evidence="2 3" key="1">
    <citation type="journal article" date="2024" name="bioRxiv">
        <title>A reference genome for Trichogramma kaykai: A tiny desert-dwelling parasitoid wasp with competing sex-ratio distorters.</title>
        <authorList>
            <person name="Culotta J."/>
            <person name="Lindsey A.R."/>
        </authorList>
    </citation>
    <scope>NUCLEOTIDE SEQUENCE [LARGE SCALE GENOMIC DNA]</scope>
    <source>
        <strain evidence="2 3">KSX58</strain>
    </source>
</reference>
<dbReference type="AlphaFoldDB" id="A0ABD2X4Y5"/>
<evidence type="ECO:0000313" key="2">
    <source>
        <dbReference type="EMBL" id="KAL3400038.1"/>
    </source>
</evidence>